<dbReference type="EMBL" id="LTDF01000033">
    <property type="protein sequence ID" value="KXT55033.1"/>
    <property type="molecule type" value="Genomic_DNA"/>
</dbReference>
<accession>A0A139LUH3</accession>
<dbReference type="Gene3D" id="3.40.50.300">
    <property type="entry name" value="P-loop containing nucleotide triphosphate hydrolases"/>
    <property type="match status" value="1"/>
</dbReference>
<evidence type="ECO:0000256" key="4">
    <source>
        <dbReference type="SAM" id="Coils"/>
    </source>
</evidence>
<dbReference type="PANTHER" id="PTHR22683:SF1">
    <property type="entry name" value="TYPE VII SECRETION SYSTEM PROTEIN ESSC"/>
    <property type="match status" value="1"/>
</dbReference>
<dbReference type="GO" id="GO:0005524">
    <property type="term" value="F:ATP binding"/>
    <property type="evidence" value="ECO:0007669"/>
    <property type="project" value="UniProtKB-UniRule"/>
</dbReference>
<dbReference type="SUPFAM" id="SSF52540">
    <property type="entry name" value="P-loop containing nucleoside triphosphate hydrolases"/>
    <property type="match status" value="1"/>
</dbReference>
<evidence type="ECO:0000256" key="1">
    <source>
        <dbReference type="ARBA" id="ARBA00022741"/>
    </source>
</evidence>
<evidence type="ECO:0000259" key="5">
    <source>
        <dbReference type="PROSITE" id="PS50901"/>
    </source>
</evidence>
<feature type="coiled-coil region" evidence="4">
    <location>
        <begin position="377"/>
        <end position="409"/>
    </location>
</feature>
<comment type="caution">
    <text evidence="6">The sequence shown here is derived from an EMBL/GenBank/DDBJ whole genome shotgun (WGS) entry which is preliminary data.</text>
</comment>
<protein>
    <submittedName>
        <fullName evidence="6">FtsK/SpoIIIE family protein</fullName>
    </submittedName>
</protein>
<keyword evidence="1 3" id="KW-0547">Nucleotide-binding</keyword>
<reference evidence="6 7" key="1">
    <citation type="submission" date="2016-02" db="EMBL/GenBank/DDBJ databases">
        <authorList>
            <person name="Wen L."/>
            <person name="He K."/>
            <person name="Yang H."/>
        </authorList>
    </citation>
    <scope>NUCLEOTIDE SEQUENCE [LARGE SCALE GENOMIC DNA]</scope>
    <source>
        <strain evidence="6 7">KLE1704</strain>
    </source>
</reference>
<dbReference type="RefSeq" id="WP_061433775.1">
    <property type="nucleotide sequence ID" value="NZ_KQ968671.1"/>
</dbReference>
<gene>
    <name evidence="6" type="ORF">HMPREF2531_00371</name>
</gene>
<keyword evidence="2 3" id="KW-0067">ATP-binding</keyword>
<evidence type="ECO:0000313" key="7">
    <source>
        <dbReference type="Proteomes" id="UP000070319"/>
    </source>
</evidence>
<dbReference type="InterPro" id="IPR027417">
    <property type="entry name" value="P-loop_NTPase"/>
</dbReference>
<keyword evidence="4" id="KW-0175">Coiled coil</keyword>
<dbReference type="InterPro" id="IPR002543">
    <property type="entry name" value="FtsK_dom"/>
</dbReference>
<evidence type="ECO:0000256" key="3">
    <source>
        <dbReference type="PROSITE-ProRule" id="PRU00289"/>
    </source>
</evidence>
<evidence type="ECO:0000313" key="6">
    <source>
        <dbReference type="EMBL" id="KXT55033.1"/>
    </source>
</evidence>
<sequence length="1006" mass="116940">MSLTDDIIKTEVERHVQLYNIEQLKRRLFNCFKDYTNQYVDAGRLLLYSDSLSRANQLGEIIAEEVLKSYTDLETFYPDIRKELKNLPSLADQPKNFKQKAALICDDFMNYCARNSRSIAEDSINYGKELLRKHDPFLLPYIVKEKEDYSVEEYINSCLQAADKRYVCEQFPINYERKETLCYGNIYVTADIPQMINWQIEGKSSYFHLSIVDQAKAEFILTEMLLHFVPGKLHITGVDLNFTSAFENFKQLDDVMVGETILQLGDLLKQIQVWNSEIEKRFREAGDIIKYHLRKKRIEYPYEVIVLYDLPQQLDSHLTEAMKSIIRNGWRVGFHIIVVGNLPSQWEKELFVETDGPKMLAVANTPIGTASKRIEILKKWQQCYQNFQKELSQQQEREAELQKQQIQETMTVTPYQDAAKEFSIEVGTNDQGRINFVLDEISHVHSFIIGQTGSGKSVFLHDILNHAMLKYSPESLQFYLMDFKFGGVEFNRYRTCKHVRCLMVDESDPQITLEILKDLWEVMQERARLMRNEEVSNLKDYNAITSNKKLPRIVLLVDECHELFKEGRFKIQSEIDVILTRIAKEGRNQGVHLIFATQTLTGTNIPGGIKNNITDPYLLNCRMADAQVFIPTVGTRTEALSTGEVYYRPKGFEEGIIFKADFYDRERLAENLQNINQKSTNCIVDFQPFYFSGKQTYRLVDWIPDELPRRYPAVYLGRGISVKSNLVSVSFKPETASNLLLVGINERLQSTRIQLNILLSLMHYYKEMGEDARFYLIDCMDPDDEYAVDEEVLNTLEDYGCHILVRNRQRNEILSQLAIQIRERKEKEDTFLFILEQDYFTSLKHNAEVELPVEDYSPVSTPANQNANDFLSDCPFPFTAESVMENPAKSKNKVDTVQHILQTVLTKGPDYGIHTILQVNKLDNLLFQEYSLNKKDIYSMFQYVVVQRTDSETAIKLALSDDFKPEQMSDDHERLRSYFRNDITGAEILYCPFDSITVNDIKNLMK</sequence>
<feature type="binding site" evidence="3">
    <location>
        <begin position="450"/>
        <end position="457"/>
    </location>
    <ligand>
        <name>ATP</name>
        <dbReference type="ChEBI" id="CHEBI:30616"/>
    </ligand>
</feature>
<proteinExistence type="predicted"/>
<dbReference type="InterPro" id="IPR050206">
    <property type="entry name" value="FtsK/SpoIIIE/SftA"/>
</dbReference>
<dbReference type="PROSITE" id="PS50901">
    <property type="entry name" value="FTSK"/>
    <property type="match status" value="1"/>
</dbReference>
<name>A0A139LUH3_9BACE</name>
<dbReference type="PANTHER" id="PTHR22683">
    <property type="entry name" value="SPORULATION PROTEIN RELATED"/>
    <property type="match status" value="1"/>
</dbReference>
<dbReference type="Proteomes" id="UP000070319">
    <property type="component" value="Unassembled WGS sequence"/>
</dbReference>
<dbReference type="AlphaFoldDB" id="A0A139LUH3"/>
<feature type="domain" description="FtsK" evidence="5">
    <location>
        <begin position="431"/>
        <end position="628"/>
    </location>
</feature>
<organism evidence="6">
    <name type="scientific">Bacteroides intestinalis</name>
    <dbReference type="NCBI Taxonomy" id="329854"/>
    <lineage>
        <taxon>Bacteria</taxon>
        <taxon>Pseudomonadati</taxon>
        <taxon>Bacteroidota</taxon>
        <taxon>Bacteroidia</taxon>
        <taxon>Bacteroidales</taxon>
        <taxon>Bacteroidaceae</taxon>
        <taxon>Bacteroides</taxon>
    </lineage>
</organism>
<dbReference type="PATRIC" id="fig|329854.7.peg.375"/>
<evidence type="ECO:0000256" key="2">
    <source>
        <dbReference type="ARBA" id="ARBA00022840"/>
    </source>
</evidence>
<dbReference type="GO" id="GO:0003677">
    <property type="term" value="F:DNA binding"/>
    <property type="evidence" value="ECO:0007669"/>
    <property type="project" value="InterPro"/>
</dbReference>
<dbReference type="Pfam" id="PF01580">
    <property type="entry name" value="FtsK_SpoIIIE"/>
    <property type="match status" value="1"/>
</dbReference>